<dbReference type="AlphaFoldDB" id="A0AAP5CM23"/>
<dbReference type="Proteomes" id="UP001170651">
    <property type="component" value="Unassembled WGS sequence"/>
</dbReference>
<proteinExistence type="predicted"/>
<keyword evidence="1" id="KW-1133">Transmembrane helix</keyword>
<gene>
    <name evidence="2" type="ORF">OC696_01885</name>
</gene>
<evidence type="ECO:0000313" key="3">
    <source>
        <dbReference type="Proteomes" id="UP001170651"/>
    </source>
</evidence>
<keyword evidence="1" id="KW-0812">Transmembrane</keyword>
<sequence length="56" mass="6399">MINLLNNNLLICTNLPESNVIIFNSKWSLIFIFLGISIIKARMIQSKNEFITNACL</sequence>
<evidence type="ECO:0000313" key="2">
    <source>
        <dbReference type="EMBL" id="MDO8054613.1"/>
    </source>
</evidence>
<reference evidence="2 3" key="1">
    <citation type="journal article" date="2023" name="Int. J. Syst. Evol. Microbiol.">
        <title>The observation of taxonomic boundaries for the 16SrII and 16SrXXV phytoplasmas using genome-based delimitation.</title>
        <authorList>
            <person name="Rodrigues Jardim B."/>
            <person name="Tran-Nguyen L.T.T."/>
            <person name="Gambley C."/>
            <person name="Al-Sadi A.M."/>
            <person name="Al-Subhi A.M."/>
            <person name="Foissac X."/>
            <person name="Salar P."/>
            <person name="Cai H."/>
            <person name="Yang J.Y."/>
            <person name="Davis R."/>
            <person name="Jones L."/>
            <person name="Rodoni B."/>
            <person name="Constable F.E."/>
        </authorList>
    </citation>
    <scope>NUCLEOTIDE SEQUENCE [LARGE SCALE GENOMIC DNA]</scope>
    <source>
        <strain evidence="2">BAWM-OMN-P26</strain>
    </source>
</reference>
<organism evidence="2 3">
    <name type="scientific">Candidatus Phytoplasma australasiaticum subsp. australasiaticum</name>
    <dbReference type="NCBI Taxonomy" id="2832407"/>
    <lineage>
        <taxon>Bacteria</taxon>
        <taxon>Bacillati</taxon>
        <taxon>Mycoplasmatota</taxon>
        <taxon>Mollicutes</taxon>
        <taxon>Acholeplasmatales</taxon>
        <taxon>Acholeplasmataceae</taxon>
        <taxon>Candidatus Phytoplasma</taxon>
        <taxon>16SrII (Peanut WB group)</taxon>
        <taxon>Candidatus Phytoplasma australasiaticum</taxon>
    </lineage>
</organism>
<dbReference type="EMBL" id="JAOSIW010000013">
    <property type="protein sequence ID" value="MDO8054613.1"/>
    <property type="molecule type" value="Genomic_DNA"/>
</dbReference>
<name>A0AAP5CM23_9MOLU</name>
<protein>
    <submittedName>
        <fullName evidence="2">Uncharacterized protein</fullName>
    </submittedName>
</protein>
<keyword evidence="1" id="KW-0472">Membrane</keyword>
<accession>A0AAP5CM23</accession>
<keyword evidence="3" id="KW-1185">Reference proteome</keyword>
<comment type="caution">
    <text evidence="2">The sequence shown here is derived from an EMBL/GenBank/DDBJ whole genome shotgun (WGS) entry which is preliminary data.</text>
</comment>
<evidence type="ECO:0000256" key="1">
    <source>
        <dbReference type="SAM" id="Phobius"/>
    </source>
</evidence>
<dbReference type="RefSeq" id="WP_213680478.1">
    <property type="nucleotide sequence ID" value="NZ_JALQCT010000007.1"/>
</dbReference>
<feature type="transmembrane region" description="Helical" evidence="1">
    <location>
        <begin position="20"/>
        <end position="39"/>
    </location>
</feature>